<sequence length="133" mass="15326">MKQNSRHQVSKTQYGTIQLGKPTQILESPLFVIKKPQKLFIQSEIINTRSSSSVELPVLSPITKTQSKKVIETQEEIQAQIQKQLESQAQRQAIQYESDQIQQRIIDNVGRAPQNQMNEIMADPPQWLKRLCK</sequence>
<reference evidence="2" key="1">
    <citation type="submission" date="2023-06" db="EMBL/GenBank/DDBJ databases">
        <authorList>
            <person name="Kurt Z."/>
        </authorList>
    </citation>
    <scope>NUCLEOTIDE SEQUENCE</scope>
</reference>
<dbReference type="Proteomes" id="UP001642409">
    <property type="component" value="Unassembled WGS sequence"/>
</dbReference>
<organism evidence="2">
    <name type="scientific">Hexamita inflata</name>
    <dbReference type="NCBI Taxonomy" id="28002"/>
    <lineage>
        <taxon>Eukaryota</taxon>
        <taxon>Metamonada</taxon>
        <taxon>Diplomonadida</taxon>
        <taxon>Hexamitidae</taxon>
        <taxon>Hexamitinae</taxon>
        <taxon>Hexamita</taxon>
    </lineage>
</organism>
<evidence type="ECO:0000313" key="3">
    <source>
        <dbReference type="EMBL" id="CAL6021770.1"/>
    </source>
</evidence>
<dbReference type="AlphaFoldDB" id="A0AA86RJI9"/>
<dbReference type="EMBL" id="CAXDID020000089">
    <property type="protein sequence ID" value="CAL6021770.1"/>
    <property type="molecule type" value="Genomic_DNA"/>
</dbReference>
<dbReference type="EMBL" id="CAXDID020000161">
    <property type="protein sequence ID" value="CAL6044793.1"/>
    <property type="molecule type" value="Genomic_DNA"/>
</dbReference>
<proteinExistence type="predicted"/>
<evidence type="ECO:0000313" key="4">
    <source>
        <dbReference type="EMBL" id="CAL6044793.1"/>
    </source>
</evidence>
<accession>A0AA86RJI9</accession>
<dbReference type="EMBL" id="CATOUU010000762">
    <property type="protein sequence ID" value="CAI9946504.1"/>
    <property type="molecule type" value="Genomic_DNA"/>
</dbReference>
<evidence type="ECO:0000313" key="2">
    <source>
        <dbReference type="EMBL" id="CAI9973249.1"/>
    </source>
</evidence>
<reference evidence="3 5" key="2">
    <citation type="submission" date="2024-07" db="EMBL/GenBank/DDBJ databases">
        <authorList>
            <person name="Akdeniz Z."/>
        </authorList>
    </citation>
    <scope>NUCLEOTIDE SEQUENCE [LARGE SCALE GENOMIC DNA]</scope>
</reference>
<comment type="caution">
    <text evidence="2">The sequence shown here is derived from an EMBL/GenBank/DDBJ whole genome shotgun (WGS) entry which is preliminary data.</text>
</comment>
<gene>
    <name evidence="3" type="ORF">HINF_LOCUS28330</name>
    <name evidence="1" type="ORF">HINF_LOCUS34149</name>
    <name evidence="4" type="ORF">HINF_LOCUS40730</name>
    <name evidence="2" type="ORF">HINF_LOCUS60894</name>
</gene>
<evidence type="ECO:0000313" key="1">
    <source>
        <dbReference type="EMBL" id="CAI9946504.1"/>
    </source>
</evidence>
<name>A0AA86RJI9_9EUKA</name>
<protein>
    <submittedName>
        <fullName evidence="3">Hypothetical_protein</fullName>
    </submittedName>
</protein>
<evidence type="ECO:0000313" key="5">
    <source>
        <dbReference type="Proteomes" id="UP001642409"/>
    </source>
</evidence>
<dbReference type="EMBL" id="CATOUU010001119">
    <property type="protein sequence ID" value="CAI9973249.1"/>
    <property type="molecule type" value="Genomic_DNA"/>
</dbReference>
<keyword evidence="5" id="KW-1185">Reference proteome</keyword>